<proteinExistence type="predicted"/>
<dbReference type="Proteomes" id="UP001482620">
    <property type="component" value="Unassembled WGS sequence"/>
</dbReference>
<reference evidence="1 2" key="1">
    <citation type="submission" date="2021-06" db="EMBL/GenBank/DDBJ databases">
        <authorList>
            <person name="Palmer J.M."/>
        </authorList>
    </citation>
    <scope>NUCLEOTIDE SEQUENCE [LARGE SCALE GENOMIC DNA]</scope>
    <source>
        <strain evidence="2">if_2019</strain>
        <tissue evidence="1">Muscle</tissue>
    </source>
</reference>
<evidence type="ECO:0000313" key="2">
    <source>
        <dbReference type="Proteomes" id="UP001482620"/>
    </source>
</evidence>
<gene>
    <name evidence="1" type="ORF">ILYODFUR_033710</name>
</gene>
<sequence>MNLSNSLFKTTTRLHGVNYRPSARRCLCEQCKLDLLMNVFSHRIQVQSNYAIYAHLASLFTIPVCQAFRVNENIHGQNHAWHPLLTSCRNTAKHDCYAAGNAENPRALANQRSRTFTVIRIISGWYRSKFIQQQFV</sequence>
<keyword evidence="2" id="KW-1185">Reference proteome</keyword>
<accession>A0ABV0TQQ5</accession>
<evidence type="ECO:0000313" key="1">
    <source>
        <dbReference type="EMBL" id="MEQ2234650.1"/>
    </source>
</evidence>
<dbReference type="EMBL" id="JAHRIQ010040580">
    <property type="protein sequence ID" value="MEQ2234650.1"/>
    <property type="molecule type" value="Genomic_DNA"/>
</dbReference>
<name>A0ABV0TQQ5_9TELE</name>
<comment type="caution">
    <text evidence="1">The sequence shown here is derived from an EMBL/GenBank/DDBJ whole genome shotgun (WGS) entry which is preliminary data.</text>
</comment>
<protein>
    <submittedName>
        <fullName evidence="1">Uncharacterized protein</fullName>
    </submittedName>
</protein>
<organism evidence="1 2">
    <name type="scientific">Ilyodon furcidens</name>
    <name type="common">goldbreast splitfin</name>
    <dbReference type="NCBI Taxonomy" id="33524"/>
    <lineage>
        <taxon>Eukaryota</taxon>
        <taxon>Metazoa</taxon>
        <taxon>Chordata</taxon>
        <taxon>Craniata</taxon>
        <taxon>Vertebrata</taxon>
        <taxon>Euteleostomi</taxon>
        <taxon>Actinopterygii</taxon>
        <taxon>Neopterygii</taxon>
        <taxon>Teleostei</taxon>
        <taxon>Neoteleostei</taxon>
        <taxon>Acanthomorphata</taxon>
        <taxon>Ovalentaria</taxon>
        <taxon>Atherinomorphae</taxon>
        <taxon>Cyprinodontiformes</taxon>
        <taxon>Goodeidae</taxon>
        <taxon>Ilyodon</taxon>
    </lineage>
</organism>